<evidence type="ECO:0000313" key="2">
    <source>
        <dbReference type="Proteomes" id="UP000431684"/>
    </source>
</evidence>
<evidence type="ECO:0000313" key="1">
    <source>
        <dbReference type="EMBL" id="MUI11120.1"/>
    </source>
</evidence>
<keyword evidence="2" id="KW-1185">Reference proteome</keyword>
<comment type="caution">
    <text evidence="1">The sequence shown here is derived from an EMBL/GenBank/DDBJ whole genome shotgun (WGS) entry which is preliminary data.</text>
</comment>
<sequence>MRAIPLENMMNPDAKLRERLLLARPAPGDRPMLADATLLAALEGTRPLTPGELAALHASPVTLRRFRHLALARRRGAWQSSAGMLRAADTGELPSLTTDDGLWTLHFLASGGGWQVVLKLDAAAPPAGGLLREAALLRVTDGAGGIVLQGRLDADGECERRWPFGTAPAEHFQRHGAVFAVTALA</sequence>
<accession>A0A6I3X948</accession>
<name>A0A6I3X948_9BURK</name>
<gene>
    <name evidence="1" type="ORF">GJV26_01225</name>
</gene>
<dbReference type="Proteomes" id="UP000431684">
    <property type="component" value="Unassembled WGS sequence"/>
</dbReference>
<organism evidence="1 2">
    <name type="scientific">Pseudoduganella dura</name>
    <dbReference type="NCBI Taxonomy" id="321982"/>
    <lineage>
        <taxon>Bacteria</taxon>
        <taxon>Pseudomonadati</taxon>
        <taxon>Pseudomonadota</taxon>
        <taxon>Betaproteobacteria</taxon>
        <taxon>Burkholderiales</taxon>
        <taxon>Oxalobacteraceae</taxon>
        <taxon>Telluria group</taxon>
        <taxon>Pseudoduganella</taxon>
    </lineage>
</organism>
<proteinExistence type="predicted"/>
<protein>
    <submittedName>
        <fullName evidence="1">Uncharacterized protein</fullName>
    </submittedName>
</protein>
<dbReference type="EMBL" id="WNWM01000002">
    <property type="protein sequence ID" value="MUI11120.1"/>
    <property type="molecule type" value="Genomic_DNA"/>
</dbReference>
<dbReference type="AlphaFoldDB" id="A0A6I3X948"/>
<reference evidence="1 2" key="1">
    <citation type="submission" date="2019-11" db="EMBL/GenBank/DDBJ databases">
        <title>Draft Genome Sequences of Six Type Strains of the Genus Massilia.</title>
        <authorList>
            <person name="Miess H."/>
            <person name="Frediansyah A."/>
            <person name="Goeker M."/>
            <person name="Gross H."/>
        </authorList>
    </citation>
    <scope>NUCLEOTIDE SEQUENCE [LARGE SCALE GENOMIC DNA]</scope>
    <source>
        <strain evidence="1 2">DSM 17513</strain>
    </source>
</reference>
<dbReference type="OrthoDB" id="8708708at2"/>